<proteinExistence type="predicted"/>
<accession>A0A158JWC5</accession>
<evidence type="ECO:0000256" key="5">
    <source>
        <dbReference type="ARBA" id="ARBA00023136"/>
    </source>
</evidence>
<feature type="transmembrane region" description="Helical" evidence="6">
    <location>
        <begin position="64"/>
        <end position="88"/>
    </location>
</feature>
<dbReference type="AlphaFoldDB" id="A0A158JWC5"/>
<evidence type="ECO:0000256" key="3">
    <source>
        <dbReference type="ARBA" id="ARBA00022692"/>
    </source>
</evidence>
<keyword evidence="4 6" id="KW-1133">Transmembrane helix</keyword>
<dbReference type="PANTHER" id="PTHR43124:SF3">
    <property type="entry name" value="CHLORAMPHENICOL EFFLUX PUMP RV0191"/>
    <property type="match status" value="1"/>
</dbReference>
<dbReference type="EMBL" id="FCOK02000129">
    <property type="protein sequence ID" value="SAL73126.1"/>
    <property type="molecule type" value="Genomic_DNA"/>
</dbReference>
<keyword evidence="3 6" id="KW-0812">Transmembrane</keyword>
<name>A0A158JWC5_9BURK</name>
<reference evidence="7 8" key="1">
    <citation type="submission" date="2016-01" db="EMBL/GenBank/DDBJ databases">
        <authorList>
            <person name="Oliw E.H."/>
        </authorList>
    </citation>
    <scope>NUCLEOTIDE SEQUENCE [LARGE SCALE GENOMIC DNA]</scope>
    <source>
        <strain evidence="7">LMG 27134</strain>
    </source>
</reference>
<keyword evidence="2" id="KW-1003">Cell membrane</keyword>
<dbReference type="Gene3D" id="1.20.1250.20">
    <property type="entry name" value="MFS general substrate transporter like domains"/>
    <property type="match status" value="1"/>
</dbReference>
<dbReference type="GO" id="GO:0022857">
    <property type="term" value="F:transmembrane transporter activity"/>
    <property type="evidence" value="ECO:0007669"/>
    <property type="project" value="TreeGrafter"/>
</dbReference>
<dbReference type="OrthoDB" id="9812189at2"/>
<protein>
    <submittedName>
        <fullName evidence="7">Major facilitator transporter</fullName>
    </submittedName>
</protein>
<evidence type="ECO:0000256" key="4">
    <source>
        <dbReference type="ARBA" id="ARBA00022989"/>
    </source>
</evidence>
<evidence type="ECO:0000256" key="6">
    <source>
        <dbReference type="SAM" id="Phobius"/>
    </source>
</evidence>
<evidence type="ECO:0000256" key="1">
    <source>
        <dbReference type="ARBA" id="ARBA00004651"/>
    </source>
</evidence>
<comment type="subcellular location">
    <subcellularLocation>
        <location evidence="1">Cell membrane</location>
        <topology evidence="1">Multi-pass membrane protein</topology>
    </subcellularLocation>
</comment>
<dbReference type="SUPFAM" id="SSF103473">
    <property type="entry name" value="MFS general substrate transporter"/>
    <property type="match status" value="1"/>
</dbReference>
<dbReference type="InterPro" id="IPR036259">
    <property type="entry name" value="MFS_trans_sf"/>
</dbReference>
<evidence type="ECO:0000313" key="7">
    <source>
        <dbReference type="EMBL" id="SAL73126.1"/>
    </source>
</evidence>
<dbReference type="InterPro" id="IPR050189">
    <property type="entry name" value="MFS_Efflux_Transporters"/>
</dbReference>
<dbReference type="GO" id="GO:0005886">
    <property type="term" value="C:plasma membrane"/>
    <property type="evidence" value="ECO:0007669"/>
    <property type="project" value="UniProtKB-SubCell"/>
</dbReference>
<evidence type="ECO:0000256" key="2">
    <source>
        <dbReference type="ARBA" id="ARBA00022475"/>
    </source>
</evidence>
<feature type="transmembrane region" description="Helical" evidence="6">
    <location>
        <begin position="100"/>
        <end position="122"/>
    </location>
</feature>
<sequence>MLVGGWAGALIGDSFGWRAAFGETLALSAVAPGAQVLLLPSMKVEQRVRPGDFFDIVSTRKGKVGLLAMFFLLSGQFGTYTYVTFFLVNVSGFGGQTISLILPCYTLIGLLGNFVCGAVVGATSRWR</sequence>
<dbReference type="Proteomes" id="UP000054683">
    <property type="component" value="Unassembled WGS sequence"/>
</dbReference>
<dbReference type="PANTHER" id="PTHR43124">
    <property type="entry name" value="PURINE EFFLUX PUMP PBUE"/>
    <property type="match status" value="1"/>
</dbReference>
<dbReference type="RefSeq" id="WP_062092936.1">
    <property type="nucleotide sequence ID" value="NZ_FCOK02000129.1"/>
</dbReference>
<organism evidence="7 8">
    <name type="scientific">Caballeronia udeis</name>
    <dbReference type="NCBI Taxonomy" id="1232866"/>
    <lineage>
        <taxon>Bacteria</taxon>
        <taxon>Pseudomonadati</taxon>
        <taxon>Pseudomonadota</taxon>
        <taxon>Betaproteobacteria</taxon>
        <taxon>Burkholderiales</taxon>
        <taxon>Burkholderiaceae</taxon>
        <taxon>Caballeronia</taxon>
    </lineage>
</organism>
<keyword evidence="5 6" id="KW-0472">Membrane</keyword>
<feature type="transmembrane region" description="Helical" evidence="6">
    <location>
        <begin position="20"/>
        <end position="39"/>
    </location>
</feature>
<evidence type="ECO:0000313" key="8">
    <source>
        <dbReference type="Proteomes" id="UP000054683"/>
    </source>
</evidence>
<gene>
    <name evidence="7" type="ORF">AWB69_08927</name>
</gene>